<comment type="caution">
    <text evidence="2">The sequence shown here is derived from an EMBL/GenBank/DDBJ whole genome shotgun (WGS) entry which is preliminary data.</text>
</comment>
<reference evidence="2" key="1">
    <citation type="journal article" date="2014" name="Int. J. Syst. Evol. Microbiol.">
        <title>Complete genome sequence of Corynebacterium casei LMG S-19264T (=DSM 44701T), isolated from a smear-ripened cheese.</title>
        <authorList>
            <consortium name="US DOE Joint Genome Institute (JGI-PGF)"/>
            <person name="Walter F."/>
            <person name="Albersmeier A."/>
            <person name="Kalinowski J."/>
            <person name="Ruckert C."/>
        </authorList>
    </citation>
    <scope>NUCLEOTIDE SEQUENCE</scope>
    <source>
        <strain evidence="2">JCM 19018</strain>
    </source>
</reference>
<dbReference type="Proteomes" id="UP000614221">
    <property type="component" value="Unassembled WGS sequence"/>
</dbReference>
<organism evidence="2 3">
    <name type="scientific">Haloarcula sebkhae</name>
    <dbReference type="NCBI Taxonomy" id="932660"/>
    <lineage>
        <taxon>Archaea</taxon>
        <taxon>Methanobacteriati</taxon>
        <taxon>Methanobacteriota</taxon>
        <taxon>Stenosarchaea group</taxon>
        <taxon>Halobacteria</taxon>
        <taxon>Halobacteriales</taxon>
        <taxon>Haloarculaceae</taxon>
        <taxon>Haloarcula</taxon>
    </lineage>
</organism>
<evidence type="ECO:0000256" key="1">
    <source>
        <dbReference type="SAM" id="MobiDB-lite"/>
    </source>
</evidence>
<accession>A0A830ET05</accession>
<sequence>MSRTSIPIDTDTKDRLDEAKRDDETWDEFLLRIVASTGDGMSPGTLSDEEAEEAMEIVREGRSSPR</sequence>
<dbReference type="EMBL" id="BMPD01000004">
    <property type="protein sequence ID" value="GGK73477.1"/>
    <property type="molecule type" value="Genomic_DNA"/>
</dbReference>
<feature type="region of interest" description="Disordered" evidence="1">
    <location>
        <begin position="37"/>
        <end position="66"/>
    </location>
</feature>
<dbReference type="Pfam" id="PF24434">
    <property type="entry name" value="DUF7557"/>
    <property type="match status" value="1"/>
</dbReference>
<name>A0A830ET05_9EURY</name>
<reference evidence="2" key="2">
    <citation type="submission" date="2020-09" db="EMBL/GenBank/DDBJ databases">
        <authorList>
            <person name="Sun Q."/>
            <person name="Ohkuma M."/>
        </authorList>
    </citation>
    <scope>NUCLEOTIDE SEQUENCE</scope>
    <source>
        <strain evidence="2">JCM 19018</strain>
    </source>
</reference>
<feature type="compositionally biased region" description="Basic and acidic residues" evidence="1">
    <location>
        <begin position="56"/>
        <end position="66"/>
    </location>
</feature>
<dbReference type="InterPro" id="IPR055979">
    <property type="entry name" value="DUF7557"/>
</dbReference>
<dbReference type="AlphaFoldDB" id="A0A830ET05"/>
<protein>
    <submittedName>
        <fullName evidence="2">Uncharacterized protein</fullName>
    </submittedName>
</protein>
<proteinExistence type="predicted"/>
<evidence type="ECO:0000313" key="3">
    <source>
        <dbReference type="Proteomes" id="UP000614221"/>
    </source>
</evidence>
<evidence type="ECO:0000313" key="2">
    <source>
        <dbReference type="EMBL" id="GGK73477.1"/>
    </source>
</evidence>
<gene>
    <name evidence="2" type="ORF">GCM10009067_27260</name>
</gene>
<dbReference type="RefSeq" id="WP_229775318.1">
    <property type="nucleotide sequence ID" value="NZ_BMPD01000004.1"/>
</dbReference>